<feature type="compositionally biased region" description="Basic and acidic residues" evidence="1">
    <location>
        <begin position="200"/>
        <end position="211"/>
    </location>
</feature>
<sequence length="386" mass="43750">MLFVSFQSEFLLRFYDENKLDSSRLPSTRYSDRDDILTRYSNLKPHLKLLGLFLLTLPPSLRSLSNLDRNVSCFASIEVTIETLRYKKKNPQRPIFSHGFRLISVKISITVFTKSNLRKDIFTNSLAVKYRPNLNRTTKYRLSEGNGHVSKSATDKLEYGNQSADKPSSIDTRQPSMHTARSLRSDRARAKLGRYVATEHPSRSRPSDHPARSLRSGRARAKARSLRSDRARAKARSLHSDRAIVPLGRYVATELEPKLGRYVATERSSCSVATDRALVSLGRYIATGLEPKFGRCVAIEPFRTSIRHQSLHSRQTFECYLPKTIASSVYVSRHSNSSIKLRGLETAENSINVKFPRINTEVLKIIVKIGKNGISPFLCYDGLRAE</sequence>
<dbReference type="Proteomes" id="UP000823674">
    <property type="component" value="Chromosome A08"/>
</dbReference>
<reference evidence="2 3" key="1">
    <citation type="submission" date="2021-03" db="EMBL/GenBank/DDBJ databases">
        <authorList>
            <person name="King G.J."/>
            <person name="Bancroft I."/>
            <person name="Baten A."/>
            <person name="Bloomfield J."/>
            <person name="Borpatragohain P."/>
            <person name="He Z."/>
            <person name="Irish N."/>
            <person name="Irwin J."/>
            <person name="Liu K."/>
            <person name="Mauleon R.P."/>
            <person name="Moore J."/>
            <person name="Morris R."/>
            <person name="Ostergaard L."/>
            <person name="Wang B."/>
            <person name="Wells R."/>
        </authorList>
    </citation>
    <scope>NUCLEOTIDE SEQUENCE [LARGE SCALE GENOMIC DNA]</scope>
    <source>
        <strain evidence="2">R-o-18</strain>
        <tissue evidence="2">Leaf</tissue>
    </source>
</reference>
<evidence type="ECO:0000313" key="2">
    <source>
        <dbReference type="EMBL" id="KAG5389699.1"/>
    </source>
</evidence>
<name>A0ABQ7LWC4_BRACM</name>
<proteinExistence type="predicted"/>
<gene>
    <name evidence="2" type="primary">A08g508390.1_BraROA</name>
    <name evidence="2" type="ORF">IGI04_031240</name>
</gene>
<organism evidence="2 3">
    <name type="scientific">Brassica rapa subsp. trilocularis</name>
    <dbReference type="NCBI Taxonomy" id="1813537"/>
    <lineage>
        <taxon>Eukaryota</taxon>
        <taxon>Viridiplantae</taxon>
        <taxon>Streptophyta</taxon>
        <taxon>Embryophyta</taxon>
        <taxon>Tracheophyta</taxon>
        <taxon>Spermatophyta</taxon>
        <taxon>Magnoliopsida</taxon>
        <taxon>eudicotyledons</taxon>
        <taxon>Gunneridae</taxon>
        <taxon>Pentapetalae</taxon>
        <taxon>rosids</taxon>
        <taxon>malvids</taxon>
        <taxon>Brassicales</taxon>
        <taxon>Brassicaceae</taxon>
        <taxon>Brassiceae</taxon>
        <taxon>Brassica</taxon>
    </lineage>
</organism>
<feature type="compositionally biased region" description="Basic residues" evidence="1">
    <location>
        <begin position="215"/>
        <end position="225"/>
    </location>
</feature>
<evidence type="ECO:0000256" key="1">
    <source>
        <dbReference type="SAM" id="MobiDB-lite"/>
    </source>
</evidence>
<feature type="compositionally biased region" description="Polar residues" evidence="1">
    <location>
        <begin position="160"/>
        <end position="179"/>
    </location>
</feature>
<feature type="region of interest" description="Disordered" evidence="1">
    <location>
        <begin position="139"/>
        <end position="234"/>
    </location>
</feature>
<protein>
    <submittedName>
        <fullName evidence="2">Uncharacterized protein</fullName>
    </submittedName>
</protein>
<dbReference type="EMBL" id="JADBGQ010000007">
    <property type="protein sequence ID" value="KAG5389699.1"/>
    <property type="molecule type" value="Genomic_DNA"/>
</dbReference>
<evidence type="ECO:0000313" key="3">
    <source>
        <dbReference type="Proteomes" id="UP000823674"/>
    </source>
</evidence>
<feature type="non-terminal residue" evidence="2">
    <location>
        <position position="386"/>
    </location>
</feature>
<comment type="caution">
    <text evidence="2">The sequence shown here is derived from an EMBL/GenBank/DDBJ whole genome shotgun (WGS) entry which is preliminary data.</text>
</comment>
<accession>A0ABQ7LWC4</accession>
<keyword evidence="3" id="KW-1185">Reference proteome</keyword>